<dbReference type="GO" id="GO:0004418">
    <property type="term" value="F:hydroxymethylbilane synthase activity"/>
    <property type="evidence" value="ECO:0007669"/>
    <property type="project" value="UniProtKB-EC"/>
</dbReference>
<evidence type="ECO:0000259" key="10">
    <source>
        <dbReference type="Pfam" id="PF01379"/>
    </source>
</evidence>
<evidence type="ECO:0000256" key="2">
    <source>
        <dbReference type="ARBA" id="ARBA00002869"/>
    </source>
</evidence>
<protein>
    <recommendedName>
        <fullName evidence="5">hydroxymethylbilane synthase</fullName>
        <ecNumber evidence="5">2.5.1.61</ecNumber>
    </recommendedName>
    <alternativeName>
        <fullName evidence="9">Hydroxymethylbilane synthase</fullName>
    </alternativeName>
    <alternativeName>
        <fullName evidence="8">Pre-uroporphyrinogen synthase</fullName>
    </alternativeName>
</protein>
<evidence type="ECO:0000313" key="11">
    <source>
        <dbReference type="EMBL" id="KAF2536453.1"/>
    </source>
</evidence>
<evidence type="ECO:0000256" key="8">
    <source>
        <dbReference type="ARBA" id="ARBA00030685"/>
    </source>
</evidence>
<keyword evidence="6" id="KW-0808">Transferase</keyword>
<dbReference type="InterPro" id="IPR022417">
    <property type="entry name" value="Porphobilin_deaminase_N"/>
</dbReference>
<evidence type="ECO:0000256" key="9">
    <source>
        <dbReference type="ARBA" id="ARBA00033064"/>
    </source>
</evidence>
<keyword evidence="7" id="KW-0627">Porphyrin biosynthesis</keyword>
<dbReference type="FunFam" id="3.40.190.10:FF:000004">
    <property type="entry name" value="Porphobilinogen deaminase"/>
    <property type="match status" value="1"/>
</dbReference>
<feature type="domain" description="Porphobilinogen deaminase N-terminal" evidence="10">
    <location>
        <begin position="111"/>
        <end position="317"/>
    </location>
</feature>
<dbReference type="EC" id="2.5.1.61" evidence="5"/>
<evidence type="ECO:0000256" key="5">
    <source>
        <dbReference type="ARBA" id="ARBA00012655"/>
    </source>
</evidence>
<dbReference type="SUPFAM" id="SSF53850">
    <property type="entry name" value="Periplasmic binding protein-like II"/>
    <property type="match status" value="1"/>
</dbReference>
<evidence type="ECO:0000313" key="12">
    <source>
        <dbReference type="Proteomes" id="UP000712281"/>
    </source>
</evidence>
<name>A0A8S9FRV8_BRACR</name>
<dbReference type="EMBL" id="QGKW02002228">
    <property type="protein sequence ID" value="KAF2536453.1"/>
    <property type="molecule type" value="Genomic_DNA"/>
</dbReference>
<evidence type="ECO:0000256" key="7">
    <source>
        <dbReference type="ARBA" id="ARBA00023244"/>
    </source>
</evidence>
<sequence>MDIASSSLFQTHKVALTRQPSPPVNSCSLGSVSVIGFSLPQISSPSLAKCRRKQSSSGSVRACVAVEQKTRTAIIRIGTRGSYTMSISSYVYLDVIVLTISCLVIDFTLVDSPLALAQAYETRAKLQAKHPELTEDGAIHIEIIKTTGDKILSQPLADIGGKGLFTKEIDEALINGHIDIAVHSMKDVPTYLPEKTVLPCNLVREDVRDAFICLTAASLAELPAGSVVGTASLRRKSQILHKYPSLSVEENFRGNVQTRLSKLQGGKVHATLLALAGLKRLSMTENVASILSLDEMLPAVAQGAIGIACRTDDDKMVNKYKVALPAISMISSASASSASRPKRL</sequence>
<reference evidence="11" key="1">
    <citation type="submission" date="2019-12" db="EMBL/GenBank/DDBJ databases">
        <title>Genome sequencing and annotation of Brassica cretica.</title>
        <authorList>
            <person name="Studholme D.J."/>
            <person name="Sarris P.F."/>
        </authorList>
    </citation>
    <scope>NUCLEOTIDE SEQUENCE</scope>
    <source>
        <strain evidence="11">PFS-001/15</strain>
        <tissue evidence="11">Leaf</tissue>
    </source>
</reference>
<dbReference type="AlphaFoldDB" id="A0A8S9FRV8"/>
<comment type="pathway">
    <text evidence="3">Porphyrin-containing compound metabolism; protoporphyrin-IX biosynthesis; coproporphyrinogen-III from 5-aminolevulinate: step 2/4.</text>
</comment>
<proteinExistence type="inferred from homology"/>
<dbReference type="PRINTS" id="PR00151">
    <property type="entry name" value="PORPHBDMNASE"/>
</dbReference>
<dbReference type="GO" id="GO:0005737">
    <property type="term" value="C:cytoplasm"/>
    <property type="evidence" value="ECO:0007669"/>
    <property type="project" value="TreeGrafter"/>
</dbReference>
<gene>
    <name evidence="11" type="ORF">F2Q68_00023085</name>
</gene>
<dbReference type="NCBIfam" id="TIGR00212">
    <property type="entry name" value="hemC"/>
    <property type="match status" value="1"/>
</dbReference>
<dbReference type="GO" id="GO:0006783">
    <property type="term" value="P:heme biosynthetic process"/>
    <property type="evidence" value="ECO:0007669"/>
    <property type="project" value="TreeGrafter"/>
</dbReference>
<accession>A0A8S9FRV8</accession>
<evidence type="ECO:0000256" key="6">
    <source>
        <dbReference type="ARBA" id="ARBA00022679"/>
    </source>
</evidence>
<dbReference type="InterPro" id="IPR000860">
    <property type="entry name" value="HemC"/>
</dbReference>
<comment type="similarity">
    <text evidence="4">Belongs to the HMBS family.</text>
</comment>
<dbReference type="PANTHER" id="PTHR11557">
    <property type="entry name" value="PORPHOBILINOGEN DEAMINASE"/>
    <property type="match status" value="1"/>
</dbReference>
<evidence type="ECO:0000256" key="3">
    <source>
        <dbReference type="ARBA" id="ARBA00004735"/>
    </source>
</evidence>
<organism evidence="11 12">
    <name type="scientific">Brassica cretica</name>
    <name type="common">Mustard</name>
    <dbReference type="NCBI Taxonomy" id="69181"/>
    <lineage>
        <taxon>Eukaryota</taxon>
        <taxon>Viridiplantae</taxon>
        <taxon>Streptophyta</taxon>
        <taxon>Embryophyta</taxon>
        <taxon>Tracheophyta</taxon>
        <taxon>Spermatophyta</taxon>
        <taxon>Magnoliopsida</taxon>
        <taxon>eudicotyledons</taxon>
        <taxon>Gunneridae</taxon>
        <taxon>Pentapetalae</taxon>
        <taxon>rosids</taxon>
        <taxon>malvids</taxon>
        <taxon>Brassicales</taxon>
        <taxon>Brassicaceae</taxon>
        <taxon>Brassiceae</taxon>
        <taxon>Brassica</taxon>
    </lineage>
</organism>
<dbReference type="Gene3D" id="3.40.190.10">
    <property type="entry name" value="Periplasmic binding protein-like II"/>
    <property type="match status" value="2"/>
</dbReference>
<dbReference type="Pfam" id="PF01379">
    <property type="entry name" value="Porphobil_deam"/>
    <property type="match status" value="1"/>
</dbReference>
<comment type="cofactor">
    <cofactor evidence="1">
        <name>dipyrromethane</name>
        <dbReference type="ChEBI" id="CHEBI:60342"/>
    </cofactor>
</comment>
<dbReference type="FunFam" id="3.40.190.10:FF:000101">
    <property type="entry name" value="Porphobilinogen deaminase, chloroplastic"/>
    <property type="match status" value="1"/>
</dbReference>
<comment type="caution">
    <text evidence="11">The sequence shown here is derived from an EMBL/GenBank/DDBJ whole genome shotgun (WGS) entry which is preliminary data.</text>
</comment>
<evidence type="ECO:0000256" key="4">
    <source>
        <dbReference type="ARBA" id="ARBA00005638"/>
    </source>
</evidence>
<comment type="function">
    <text evidence="2">Tetrapolymerization of the monopyrrole PBG into the hydroxymethylbilane pre-uroporphyrinogen in several discrete steps.</text>
</comment>
<evidence type="ECO:0000256" key="1">
    <source>
        <dbReference type="ARBA" id="ARBA00001916"/>
    </source>
</evidence>
<dbReference type="Proteomes" id="UP000712281">
    <property type="component" value="Unassembled WGS sequence"/>
</dbReference>
<dbReference type="PANTHER" id="PTHR11557:SF0">
    <property type="entry name" value="PORPHOBILINOGEN DEAMINASE"/>
    <property type="match status" value="1"/>
</dbReference>